<dbReference type="SMART" id="SM00354">
    <property type="entry name" value="HTH_LACI"/>
    <property type="match status" value="1"/>
</dbReference>
<protein>
    <submittedName>
        <fullName evidence="6">LacI family transcriptional regulator</fullName>
    </submittedName>
</protein>
<dbReference type="OrthoDB" id="9796186at2"/>
<proteinExistence type="predicted"/>
<evidence type="ECO:0000313" key="7">
    <source>
        <dbReference type="Proteomes" id="UP000295008"/>
    </source>
</evidence>
<keyword evidence="4" id="KW-0804">Transcription</keyword>
<evidence type="ECO:0000256" key="2">
    <source>
        <dbReference type="ARBA" id="ARBA00023015"/>
    </source>
</evidence>
<comment type="caution">
    <text evidence="6">The sequence shown here is derived from an EMBL/GenBank/DDBJ whole genome shotgun (WGS) entry which is preliminary data.</text>
</comment>
<dbReference type="PANTHER" id="PTHR30146:SF148">
    <property type="entry name" value="HTH-TYPE TRANSCRIPTIONAL REPRESSOR PURR-RELATED"/>
    <property type="match status" value="1"/>
</dbReference>
<dbReference type="SUPFAM" id="SSF53822">
    <property type="entry name" value="Periplasmic binding protein-like I"/>
    <property type="match status" value="1"/>
</dbReference>
<dbReference type="Gene3D" id="1.10.260.40">
    <property type="entry name" value="lambda repressor-like DNA-binding domains"/>
    <property type="match status" value="1"/>
</dbReference>
<dbReference type="Pfam" id="PF00356">
    <property type="entry name" value="LacI"/>
    <property type="match status" value="1"/>
</dbReference>
<dbReference type="CDD" id="cd01392">
    <property type="entry name" value="HTH_LacI"/>
    <property type="match status" value="1"/>
</dbReference>
<feature type="domain" description="HTH lacI-type" evidence="5">
    <location>
        <begin position="18"/>
        <end position="72"/>
    </location>
</feature>
<dbReference type="EMBL" id="SLUN01000002">
    <property type="protein sequence ID" value="TCL76457.1"/>
    <property type="molecule type" value="Genomic_DNA"/>
</dbReference>
<gene>
    <name evidence="6" type="ORF">EDC14_1002216</name>
</gene>
<dbReference type="PANTHER" id="PTHR30146">
    <property type="entry name" value="LACI-RELATED TRANSCRIPTIONAL REPRESSOR"/>
    <property type="match status" value="1"/>
</dbReference>
<evidence type="ECO:0000256" key="1">
    <source>
        <dbReference type="ARBA" id="ARBA00022491"/>
    </source>
</evidence>
<dbReference type="SUPFAM" id="SSF47413">
    <property type="entry name" value="lambda repressor-like DNA-binding domains"/>
    <property type="match status" value="1"/>
</dbReference>
<evidence type="ECO:0000313" key="6">
    <source>
        <dbReference type="EMBL" id="TCL76457.1"/>
    </source>
</evidence>
<dbReference type="InterPro" id="IPR046335">
    <property type="entry name" value="LacI/GalR-like_sensor"/>
</dbReference>
<dbReference type="Gene3D" id="3.40.50.2300">
    <property type="match status" value="2"/>
</dbReference>
<accession>A0A4V6NH68</accession>
<keyword evidence="7" id="KW-1185">Reference proteome</keyword>
<dbReference type="InterPro" id="IPR028082">
    <property type="entry name" value="Peripla_BP_I"/>
</dbReference>
<evidence type="ECO:0000259" key="5">
    <source>
        <dbReference type="PROSITE" id="PS50932"/>
    </source>
</evidence>
<dbReference type="GO" id="GO:0003700">
    <property type="term" value="F:DNA-binding transcription factor activity"/>
    <property type="evidence" value="ECO:0007669"/>
    <property type="project" value="TreeGrafter"/>
</dbReference>
<name>A0A4V6NH68_HYDET</name>
<dbReference type="Pfam" id="PF13377">
    <property type="entry name" value="Peripla_BP_3"/>
    <property type="match status" value="1"/>
</dbReference>
<sequence length="370" mass="40956">MKAREIINRLKLIEGAHLNIKEISKLAQVSTATVSNVLNNSPKVAQATRERVLRVIRETQYRPSTIAKSLKVKRTNLIGVISEDITVFNTPEIINGIDEYTENHGFHIILNNLRLYQRLGNHYADTAKYRNFIAEAVQILLSRQVDGIIYIGAHSRDISGIIEHLPVPIVYTYCYSAGAEDYAVNYDDEAAAYDAIQYLIDAGHRKIGVISGLYDSLQSQARFKGYQRALLDYKLLFNPAYLKAGDWERESGHALGKELLTLPDPPTAIFAMNDLMAGGVIDAANELGIAVPEGVSLIGFDNRECSKFFAPPLTTMALPLNEMGKQAVQILMNRIVGPQSATDAHDDRLKCTLVERQSVAKRVVSAAMPG</sequence>
<dbReference type="InterPro" id="IPR000843">
    <property type="entry name" value="HTH_LacI"/>
</dbReference>
<dbReference type="GO" id="GO:0000976">
    <property type="term" value="F:transcription cis-regulatory region binding"/>
    <property type="evidence" value="ECO:0007669"/>
    <property type="project" value="TreeGrafter"/>
</dbReference>
<evidence type="ECO:0000256" key="3">
    <source>
        <dbReference type="ARBA" id="ARBA00023125"/>
    </source>
</evidence>
<keyword evidence="2" id="KW-0805">Transcription regulation</keyword>
<dbReference type="PROSITE" id="PS50932">
    <property type="entry name" value="HTH_LACI_2"/>
    <property type="match status" value="1"/>
</dbReference>
<reference evidence="6 7" key="1">
    <citation type="submission" date="2019-03" db="EMBL/GenBank/DDBJ databases">
        <title>Genomic Encyclopedia of Type Strains, Phase IV (KMG-IV): sequencing the most valuable type-strain genomes for metagenomic binning, comparative biology and taxonomic classification.</title>
        <authorList>
            <person name="Goeker M."/>
        </authorList>
    </citation>
    <scope>NUCLEOTIDE SEQUENCE [LARGE SCALE GENOMIC DNA]</scope>
    <source>
        <strain evidence="6 7">LX-B</strain>
    </source>
</reference>
<dbReference type="CDD" id="cd06288">
    <property type="entry name" value="PBP1_sucrose_transcription_regulator"/>
    <property type="match status" value="1"/>
</dbReference>
<keyword evidence="1" id="KW-0678">Repressor</keyword>
<dbReference type="Proteomes" id="UP000295008">
    <property type="component" value="Unassembled WGS sequence"/>
</dbReference>
<keyword evidence="3" id="KW-0238">DNA-binding</keyword>
<dbReference type="AlphaFoldDB" id="A0A4V6NH68"/>
<evidence type="ECO:0000256" key="4">
    <source>
        <dbReference type="ARBA" id="ARBA00023163"/>
    </source>
</evidence>
<dbReference type="InterPro" id="IPR010982">
    <property type="entry name" value="Lambda_DNA-bd_dom_sf"/>
</dbReference>
<organism evidence="6 7">
    <name type="scientific">Hydrogenispora ethanolica</name>
    <dbReference type="NCBI Taxonomy" id="1082276"/>
    <lineage>
        <taxon>Bacteria</taxon>
        <taxon>Bacillati</taxon>
        <taxon>Bacillota</taxon>
        <taxon>Hydrogenispora</taxon>
    </lineage>
</organism>